<protein>
    <submittedName>
        <fullName evidence="1">Uncharacterized protein</fullName>
    </submittedName>
</protein>
<evidence type="ECO:0000313" key="2">
    <source>
        <dbReference type="Proteomes" id="UP000276133"/>
    </source>
</evidence>
<name>A0A3M7T8D1_BRAPC</name>
<reference evidence="1 2" key="1">
    <citation type="journal article" date="2018" name="Sci. Rep.">
        <title>Genomic signatures of local adaptation to the degree of environmental predictability in rotifers.</title>
        <authorList>
            <person name="Franch-Gras L."/>
            <person name="Hahn C."/>
            <person name="Garcia-Roger E.M."/>
            <person name="Carmona M.J."/>
            <person name="Serra M."/>
            <person name="Gomez A."/>
        </authorList>
    </citation>
    <scope>NUCLEOTIDE SEQUENCE [LARGE SCALE GENOMIC DNA]</scope>
    <source>
        <strain evidence="1">HYR1</strain>
    </source>
</reference>
<proteinExistence type="predicted"/>
<gene>
    <name evidence="1" type="ORF">BpHYR1_027918</name>
</gene>
<dbReference type="AlphaFoldDB" id="A0A3M7T8D1"/>
<sequence>MLVLTLIYYFMQNFLLKFLGSFKKKLWDLVNSILFLFEYLKMLSTFKETFSNQKKGKKIYSFFLAEFSVIRHVSAFFQHSSSNIS</sequence>
<comment type="caution">
    <text evidence="1">The sequence shown here is derived from an EMBL/GenBank/DDBJ whole genome shotgun (WGS) entry which is preliminary data.</text>
</comment>
<dbReference type="EMBL" id="REGN01000124">
    <property type="protein sequence ID" value="RNA44292.1"/>
    <property type="molecule type" value="Genomic_DNA"/>
</dbReference>
<organism evidence="1 2">
    <name type="scientific">Brachionus plicatilis</name>
    <name type="common">Marine rotifer</name>
    <name type="synonym">Brachionus muelleri</name>
    <dbReference type="NCBI Taxonomy" id="10195"/>
    <lineage>
        <taxon>Eukaryota</taxon>
        <taxon>Metazoa</taxon>
        <taxon>Spiralia</taxon>
        <taxon>Gnathifera</taxon>
        <taxon>Rotifera</taxon>
        <taxon>Eurotatoria</taxon>
        <taxon>Monogononta</taxon>
        <taxon>Pseudotrocha</taxon>
        <taxon>Ploima</taxon>
        <taxon>Brachionidae</taxon>
        <taxon>Brachionus</taxon>
    </lineage>
</organism>
<dbReference type="Proteomes" id="UP000276133">
    <property type="component" value="Unassembled WGS sequence"/>
</dbReference>
<keyword evidence="2" id="KW-1185">Reference proteome</keyword>
<evidence type="ECO:0000313" key="1">
    <source>
        <dbReference type="EMBL" id="RNA44292.1"/>
    </source>
</evidence>
<accession>A0A3M7T8D1</accession>